<dbReference type="InParanoid" id="B4D361"/>
<dbReference type="AlphaFoldDB" id="B4D361"/>
<accession>B4D361</accession>
<organism evidence="1 2">
    <name type="scientific">Chthoniobacter flavus Ellin428</name>
    <dbReference type="NCBI Taxonomy" id="497964"/>
    <lineage>
        <taxon>Bacteria</taxon>
        <taxon>Pseudomonadati</taxon>
        <taxon>Verrucomicrobiota</taxon>
        <taxon>Spartobacteria</taxon>
        <taxon>Chthoniobacterales</taxon>
        <taxon>Chthoniobacteraceae</taxon>
        <taxon>Chthoniobacter</taxon>
    </lineage>
</organism>
<proteinExistence type="predicted"/>
<dbReference type="RefSeq" id="WP_006980674.1">
    <property type="nucleotide sequence ID" value="NZ_ABVL01000009.1"/>
</dbReference>
<protein>
    <submittedName>
        <fullName evidence="1">Uncharacterized protein</fullName>
    </submittedName>
</protein>
<reference evidence="1 2" key="1">
    <citation type="journal article" date="2011" name="J. Bacteriol.">
        <title>Genome sequence of Chthoniobacter flavus Ellin428, an aerobic heterotrophic soil bacterium.</title>
        <authorList>
            <person name="Kant R."/>
            <person name="van Passel M.W."/>
            <person name="Palva A."/>
            <person name="Lucas S."/>
            <person name="Lapidus A."/>
            <person name="Glavina Del Rio T."/>
            <person name="Dalin E."/>
            <person name="Tice H."/>
            <person name="Bruce D."/>
            <person name="Goodwin L."/>
            <person name="Pitluck S."/>
            <person name="Larimer F.W."/>
            <person name="Land M.L."/>
            <person name="Hauser L."/>
            <person name="Sangwan P."/>
            <person name="de Vos W.M."/>
            <person name="Janssen P.H."/>
            <person name="Smidt H."/>
        </authorList>
    </citation>
    <scope>NUCLEOTIDE SEQUENCE [LARGE SCALE GENOMIC DNA]</scope>
    <source>
        <strain evidence="1 2">Ellin428</strain>
    </source>
</reference>
<evidence type="ECO:0000313" key="2">
    <source>
        <dbReference type="Proteomes" id="UP000005824"/>
    </source>
</evidence>
<name>B4D361_9BACT</name>
<dbReference type="Pfam" id="PF09720">
    <property type="entry name" value="Unstab_antitox"/>
    <property type="match status" value="1"/>
</dbReference>
<comment type="caution">
    <text evidence="1">The sequence shown here is derived from an EMBL/GenBank/DDBJ whole genome shotgun (WGS) entry which is preliminary data.</text>
</comment>
<dbReference type="EMBL" id="ABVL01000009">
    <property type="protein sequence ID" value="EDY19172.1"/>
    <property type="molecule type" value="Genomic_DNA"/>
</dbReference>
<sequence>MPSITEVEKLAFELPDSQRTILAAHLLQSLPPVLDDEDEGIAEALRRNAELDANPNIGISLEQFDQHVQARRD</sequence>
<evidence type="ECO:0000313" key="1">
    <source>
        <dbReference type="EMBL" id="EDY19172.1"/>
    </source>
</evidence>
<dbReference type="eggNOG" id="ENOG502ZQYH">
    <property type="taxonomic scope" value="Bacteria"/>
</dbReference>
<dbReference type="Proteomes" id="UP000005824">
    <property type="component" value="Unassembled WGS sequence"/>
</dbReference>
<dbReference type="STRING" id="497964.CfE428DRAFT_3349"/>
<keyword evidence="2" id="KW-1185">Reference proteome</keyword>
<gene>
    <name evidence="1" type="ORF">CfE428DRAFT_3349</name>
</gene>
<dbReference type="InterPro" id="IPR013406">
    <property type="entry name" value="CHP02574_addiction_mod"/>
</dbReference>